<feature type="transmembrane region" description="Helical" evidence="1">
    <location>
        <begin position="92"/>
        <end position="115"/>
    </location>
</feature>
<organism evidence="3 4">
    <name type="scientific">Psychrosphaera haliotis</name>
    <dbReference type="NCBI Taxonomy" id="555083"/>
    <lineage>
        <taxon>Bacteria</taxon>
        <taxon>Pseudomonadati</taxon>
        <taxon>Pseudomonadota</taxon>
        <taxon>Gammaproteobacteria</taxon>
        <taxon>Alteromonadales</taxon>
        <taxon>Pseudoalteromonadaceae</taxon>
        <taxon>Psychrosphaera</taxon>
    </lineage>
</organism>
<evidence type="ECO:0000256" key="1">
    <source>
        <dbReference type="SAM" id="Phobius"/>
    </source>
</evidence>
<comment type="caution">
    <text evidence="3">The sequence shown here is derived from an EMBL/GenBank/DDBJ whole genome shotgun (WGS) entry which is preliminary data.</text>
</comment>
<gene>
    <name evidence="3" type="ORF">GNP35_08350</name>
</gene>
<dbReference type="Proteomes" id="UP000439994">
    <property type="component" value="Unassembled WGS sequence"/>
</dbReference>
<feature type="transmembrane region" description="Helical" evidence="1">
    <location>
        <begin position="182"/>
        <end position="203"/>
    </location>
</feature>
<evidence type="ECO:0000313" key="3">
    <source>
        <dbReference type="EMBL" id="MUH72494.1"/>
    </source>
</evidence>
<dbReference type="EMBL" id="WOCD01000003">
    <property type="protein sequence ID" value="MUH72494.1"/>
    <property type="molecule type" value="Genomic_DNA"/>
</dbReference>
<feature type="transmembrane region" description="Helical" evidence="1">
    <location>
        <begin position="241"/>
        <end position="259"/>
    </location>
</feature>
<dbReference type="InterPro" id="IPR002541">
    <property type="entry name" value="Cyt_c_assembly"/>
</dbReference>
<keyword evidence="1" id="KW-0812">Transmembrane</keyword>
<reference evidence="3 4" key="1">
    <citation type="submission" date="2019-11" db="EMBL/GenBank/DDBJ databases">
        <title>P. haliotis isolates from Z. marina roots.</title>
        <authorList>
            <person name="Cohen M."/>
            <person name="Jospin G."/>
            <person name="Eisen J.A."/>
            <person name="Coil D.A."/>
        </authorList>
    </citation>
    <scope>NUCLEOTIDE SEQUENCE [LARGE SCALE GENOMIC DNA]</scope>
    <source>
        <strain evidence="3 4">UCD-MCMsp1aY</strain>
    </source>
</reference>
<evidence type="ECO:0000259" key="2">
    <source>
        <dbReference type="Pfam" id="PF01578"/>
    </source>
</evidence>
<feature type="transmembrane region" description="Helical" evidence="1">
    <location>
        <begin position="32"/>
        <end position="52"/>
    </location>
</feature>
<dbReference type="PANTHER" id="PTHR38034:SF1">
    <property type="entry name" value="INNER MEMBRANE PROTEIN YPJD"/>
    <property type="match status" value="1"/>
</dbReference>
<sequence>MTFIELGLITCFIGFLASSVLCAKSIYSKSATNAKAILLVSVLSTAIQLVIARQALYIDNQIHLSLASMSLLIAGLINLAVVVRSIKQLNPMMIIVTTGFSALLSLLLLATPLSSALYTGGVTASSIALVVHIALSVGAYCILVMASLYAIQFHYIDSKLKAKTLSLNSFLPPLNIVERQHFNLMALGLVLLTAALLTGFMFLDTMLSKEYAHKTALSLIAWGIFLILTIGHKVYGWRGTNSAFATVIAAVILSLAYFGSRFVKEILLN</sequence>
<feature type="transmembrane region" description="Helical" evidence="1">
    <location>
        <begin position="64"/>
        <end position="86"/>
    </location>
</feature>
<dbReference type="RefSeq" id="WP_155695666.1">
    <property type="nucleotide sequence ID" value="NZ_BAAAFQ010000004.1"/>
</dbReference>
<proteinExistence type="predicted"/>
<feature type="domain" description="Cytochrome c assembly protein" evidence="2">
    <location>
        <begin position="67"/>
        <end position="267"/>
    </location>
</feature>
<accession>A0A6N8F8I5</accession>
<dbReference type="Pfam" id="PF01578">
    <property type="entry name" value="Cytochrom_C_asm"/>
    <property type="match status" value="1"/>
</dbReference>
<dbReference type="AlphaFoldDB" id="A0A6N8F8I5"/>
<dbReference type="InterPro" id="IPR052372">
    <property type="entry name" value="YpjD/HemX"/>
</dbReference>
<dbReference type="GO" id="GO:0005886">
    <property type="term" value="C:plasma membrane"/>
    <property type="evidence" value="ECO:0007669"/>
    <property type="project" value="TreeGrafter"/>
</dbReference>
<feature type="transmembrane region" description="Helical" evidence="1">
    <location>
        <begin position="215"/>
        <end position="235"/>
    </location>
</feature>
<feature type="transmembrane region" description="Helical" evidence="1">
    <location>
        <begin position="127"/>
        <end position="151"/>
    </location>
</feature>
<dbReference type="PANTHER" id="PTHR38034">
    <property type="entry name" value="INNER MEMBRANE PROTEIN YPJD"/>
    <property type="match status" value="1"/>
</dbReference>
<dbReference type="GO" id="GO:0017004">
    <property type="term" value="P:cytochrome complex assembly"/>
    <property type="evidence" value="ECO:0007669"/>
    <property type="project" value="InterPro"/>
</dbReference>
<keyword evidence="1" id="KW-0472">Membrane</keyword>
<dbReference type="OrthoDB" id="9780793at2"/>
<dbReference type="GO" id="GO:0020037">
    <property type="term" value="F:heme binding"/>
    <property type="evidence" value="ECO:0007669"/>
    <property type="project" value="InterPro"/>
</dbReference>
<name>A0A6N8F8I5_9GAMM</name>
<evidence type="ECO:0000313" key="4">
    <source>
        <dbReference type="Proteomes" id="UP000439994"/>
    </source>
</evidence>
<keyword evidence="1" id="KW-1133">Transmembrane helix</keyword>
<protein>
    <recommendedName>
        <fullName evidence="2">Cytochrome c assembly protein domain-containing protein</fullName>
    </recommendedName>
</protein>
<keyword evidence="4" id="KW-1185">Reference proteome</keyword>